<dbReference type="PANTHER" id="PTHR11575">
    <property type="entry name" value="5'-NUCLEOTIDASE-RELATED"/>
    <property type="match status" value="1"/>
</dbReference>
<protein>
    <recommendedName>
        <fullName evidence="3">apyrase</fullName>
        <ecNumber evidence="3">3.6.1.5</ecNumber>
    </recommendedName>
</protein>
<dbReference type="PROSITE" id="PS00786">
    <property type="entry name" value="5_NUCLEOTIDASE_2"/>
    <property type="match status" value="1"/>
</dbReference>
<evidence type="ECO:0000256" key="2">
    <source>
        <dbReference type="ARBA" id="ARBA00006654"/>
    </source>
</evidence>
<feature type="compositionally biased region" description="Basic and acidic residues" evidence="13">
    <location>
        <begin position="383"/>
        <end position="406"/>
    </location>
</feature>
<dbReference type="InterPro" id="IPR006146">
    <property type="entry name" value="5'-Nucleotdase_CS"/>
</dbReference>
<evidence type="ECO:0000256" key="12">
    <source>
        <dbReference type="RuleBase" id="RU362119"/>
    </source>
</evidence>
<dbReference type="GO" id="GO:0046872">
    <property type="term" value="F:metal ion binding"/>
    <property type="evidence" value="ECO:0007669"/>
    <property type="project" value="UniProtKB-KW"/>
</dbReference>
<dbReference type="GO" id="GO:0000166">
    <property type="term" value="F:nucleotide binding"/>
    <property type="evidence" value="ECO:0007669"/>
    <property type="project" value="UniProtKB-KW"/>
</dbReference>
<feature type="compositionally biased region" description="Acidic residues" evidence="13">
    <location>
        <begin position="716"/>
        <end position="729"/>
    </location>
</feature>
<dbReference type="InterPro" id="IPR029052">
    <property type="entry name" value="Metallo-depent_PP-like"/>
</dbReference>
<dbReference type="EMBL" id="CCAG010009884">
    <property type="status" value="NOT_ANNOTATED_CDS"/>
    <property type="molecule type" value="Genomic_DNA"/>
</dbReference>
<feature type="compositionally biased region" description="Acidic residues" evidence="13">
    <location>
        <begin position="346"/>
        <end position="382"/>
    </location>
</feature>
<feature type="compositionally biased region" description="Basic and acidic residues" evidence="13">
    <location>
        <begin position="488"/>
        <end position="511"/>
    </location>
</feature>
<evidence type="ECO:0000256" key="6">
    <source>
        <dbReference type="ARBA" id="ARBA00022656"/>
    </source>
</evidence>
<dbReference type="Gene3D" id="3.60.21.10">
    <property type="match status" value="1"/>
</dbReference>
<comment type="similarity">
    <text evidence="2 12">Belongs to the 5'-nucleotidase family.</text>
</comment>
<evidence type="ECO:0000256" key="3">
    <source>
        <dbReference type="ARBA" id="ARBA00012148"/>
    </source>
</evidence>
<organism evidence="15 16">
    <name type="scientific">Glossina morsitans morsitans</name>
    <name type="common">Savannah tsetse fly</name>
    <dbReference type="NCBI Taxonomy" id="37546"/>
    <lineage>
        <taxon>Eukaryota</taxon>
        <taxon>Metazoa</taxon>
        <taxon>Ecdysozoa</taxon>
        <taxon>Arthropoda</taxon>
        <taxon>Hexapoda</taxon>
        <taxon>Insecta</taxon>
        <taxon>Pterygota</taxon>
        <taxon>Neoptera</taxon>
        <taxon>Endopterygota</taxon>
        <taxon>Diptera</taxon>
        <taxon>Brachycera</taxon>
        <taxon>Muscomorpha</taxon>
        <taxon>Hippoboscoidea</taxon>
        <taxon>Glossinidae</taxon>
        <taxon>Glossina</taxon>
    </lineage>
</organism>
<dbReference type="GO" id="GO:0005576">
    <property type="term" value="C:extracellular region"/>
    <property type="evidence" value="ECO:0007669"/>
    <property type="project" value="UniProtKB-SubCell"/>
</dbReference>
<dbReference type="Proteomes" id="UP000092444">
    <property type="component" value="Unassembled WGS sequence"/>
</dbReference>
<dbReference type="VEuPathDB" id="VectorBase:GMOY012312"/>
<keyword evidence="6" id="KW-0800">Toxin</keyword>
<dbReference type="Pfam" id="PF00149">
    <property type="entry name" value="Metallophos"/>
    <property type="match status" value="1"/>
</dbReference>
<dbReference type="STRING" id="37546.A0A1B0GG37"/>
<keyword evidence="10 12" id="KW-0378">Hydrolase</keyword>
<feature type="compositionally biased region" description="Acidic residues" evidence="13">
    <location>
        <begin position="461"/>
        <end position="487"/>
    </location>
</feature>
<dbReference type="GO" id="GO:0006196">
    <property type="term" value="P:AMP catabolic process"/>
    <property type="evidence" value="ECO:0007669"/>
    <property type="project" value="TreeGrafter"/>
</dbReference>
<evidence type="ECO:0000256" key="11">
    <source>
        <dbReference type="ARBA" id="ARBA00023240"/>
    </source>
</evidence>
<dbReference type="GO" id="GO:0008253">
    <property type="term" value="F:5'-nucleotidase activity"/>
    <property type="evidence" value="ECO:0007669"/>
    <property type="project" value="TreeGrafter"/>
</dbReference>
<dbReference type="PANTHER" id="PTHR11575:SF32">
    <property type="entry name" value="APYRASE-LIKE PROTEIN"/>
    <property type="match status" value="1"/>
</dbReference>
<dbReference type="AlphaFoldDB" id="A0A1B0GG37"/>
<keyword evidence="4" id="KW-1201">Platelet aggregation inhibiting toxin</keyword>
<keyword evidence="5" id="KW-0964">Secreted</keyword>
<dbReference type="InterPro" id="IPR006179">
    <property type="entry name" value="5_nucleotidase/apyrase"/>
</dbReference>
<feature type="compositionally biased region" description="Acidic residues" evidence="13">
    <location>
        <begin position="558"/>
        <end position="708"/>
    </location>
</feature>
<keyword evidence="8 12" id="KW-0732">Signal</keyword>
<evidence type="ECO:0000256" key="5">
    <source>
        <dbReference type="ARBA" id="ARBA00022525"/>
    </source>
</evidence>
<reference evidence="15" key="1">
    <citation type="submission" date="2020-05" db="UniProtKB">
        <authorList>
            <consortium name="EnsemblMetazoa"/>
        </authorList>
    </citation>
    <scope>IDENTIFICATION</scope>
    <source>
        <strain evidence="15">Yale</strain>
    </source>
</reference>
<dbReference type="EnsemblMetazoa" id="GMOY012312-RA">
    <property type="protein sequence ID" value="GMOY012312-PA"/>
    <property type="gene ID" value="GMOY012312"/>
</dbReference>
<feature type="compositionally biased region" description="Acidic residues" evidence="13">
    <location>
        <begin position="526"/>
        <end position="538"/>
    </location>
</feature>
<keyword evidence="11" id="KW-1199">Hemostasis impairing toxin</keyword>
<keyword evidence="7" id="KW-0479">Metal-binding</keyword>
<evidence type="ECO:0000313" key="16">
    <source>
        <dbReference type="Proteomes" id="UP000092444"/>
    </source>
</evidence>
<dbReference type="InterPro" id="IPR004843">
    <property type="entry name" value="Calcineurin-like_PHP"/>
</dbReference>
<dbReference type="SUPFAM" id="SSF56300">
    <property type="entry name" value="Metallo-dependent phosphatases"/>
    <property type="match status" value="1"/>
</dbReference>
<dbReference type="EC" id="3.6.1.5" evidence="3"/>
<keyword evidence="9 12" id="KW-0547">Nucleotide-binding</keyword>
<accession>A0A1B0GG37</accession>
<comment type="subcellular location">
    <subcellularLocation>
        <location evidence="1">Secreted</location>
    </subcellularLocation>
</comment>
<evidence type="ECO:0000256" key="8">
    <source>
        <dbReference type="ARBA" id="ARBA00022729"/>
    </source>
</evidence>
<feature type="chain" id="PRO_5008408353" description="apyrase" evidence="12">
    <location>
        <begin position="26"/>
        <end position="747"/>
    </location>
</feature>
<dbReference type="GO" id="GO:0005886">
    <property type="term" value="C:plasma membrane"/>
    <property type="evidence" value="ECO:0007669"/>
    <property type="project" value="TreeGrafter"/>
</dbReference>
<evidence type="ECO:0000256" key="4">
    <source>
        <dbReference type="ARBA" id="ARBA00022442"/>
    </source>
</evidence>
<sequence>MKSIIGILYLCCLFTIIINVVPSYGDELFPLTIAHTNDFHARFEETNVEGDTCDPGDKCIGGLARVVRTIKTIFKEQRAKNIHPLYINAGDNFQGTPWYSVGRWNVTSELMNIKPPDVMVLGNHEFDNGIDGLVPFLENIKSQVVVTNMDATDEPEMLGKYLPSAIVTRDGRKIGVIGVITEQAKDRSKTGKLKFRNESEAIIEAARKLKANHNVNIIIVVSHVGFDVDKVIAENTGSDVDIIVGGYSHTFLYTGTPPGPEEPEDNYPYVYDHPSGNKVLIVQAACHAKYVGNLTVFFDKDGKVAKYEGNPIYMDSDVDKVDKQVVQAMEPWKEIIDEKLKNGITDENEADENDSDQSNEEEENVEEDENDEEEEIDEEEQEDKSNSSEEKEKRKGKGNDSEHNDENENPDYENNAEDEGNKREQEEEKGKEDKDETNNDTEEDEKQDSQEENSNQSSAEEKEDEENDEEEQDEGESEGNEDEGKEGEDEKNHDVENDGLRDSDQEDKRGNGEMNEEYNNEHNKENDDEEREGSDEENKEVNGEEDKENSDENSKENSDEENEGDNNEENEEDNDEEDKQDNDEENEEDSDEENEGDNDEENEEDNDEEDKQDNDEESKEDSDEENEGDNDEENEGDNDEENEEDNDEENKQDSDEESEEDSDEENKEDSDEENEEDSDEESEEDSGEESEADSNEEEGYEGEYEDKEEGQGSEYENSDENNIDSDYPEMEYVHYIVRFLYRNYYYY</sequence>
<dbReference type="GO" id="GO:0090729">
    <property type="term" value="F:toxin activity"/>
    <property type="evidence" value="ECO:0007669"/>
    <property type="project" value="UniProtKB-KW"/>
</dbReference>
<feature type="compositionally biased region" description="Basic and acidic residues" evidence="13">
    <location>
        <begin position="419"/>
        <end position="437"/>
    </location>
</feature>
<evidence type="ECO:0000256" key="9">
    <source>
        <dbReference type="ARBA" id="ARBA00022741"/>
    </source>
</evidence>
<feature type="region of interest" description="Disordered" evidence="13">
    <location>
        <begin position="339"/>
        <end position="729"/>
    </location>
</feature>
<feature type="signal peptide" evidence="12">
    <location>
        <begin position="1"/>
        <end position="25"/>
    </location>
</feature>
<dbReference type="PRINTS" id="PR01607">
    <property type="entry name" value="APYRASEFAMLY"/>
</dbReference>
<evidence type="ECO:0000256" key="7">
    <source>
        <dbReference type="ARBA" id="ARBA00022723"/>
    </source>
</evidence>
<evidence type="ECO:0000313" key="15">
    <source>
        <dbReference type="EnsemblMetazoa" id="GMOY012312-PA"/>
    </source>
</evidence>
<name>A0A1B0GG37_GLOMM</name>
<dbReference type="FunFam" id="3.60.21.10:FF:000020">
    <property type="entry name" value="NT5E isoform 4"/>
    <property type="match status" value="1"/>
</dbReference>
<proteinExistence type="inferred from homology"/>
<evidence type="ECO:0000256" key="1">
    <source>
        <dbReference type="ARBA" id="ARBA00004613"/>
    </source>
</evidence>
<feature type="compositionally biased region" description="Basic and acidic residues" evidence="13">
    <location>
        <begin position="539"/>
        <end position="557"/>
    </location>
</feature>
<dbReference type="CDD" id="cd07409">
    <property type="entry name" value="MPP_CD73_N"/>
    <property type="match status" value="1"/>
</dbReference>
<keyword evidence="16" id="KW-1185">Reference proteome</keyword>
<evidence type="ECO:0000259" key="14">
    <source>
        <dbReference type="Pfam" id="PF00149"/>
    </source>
</evidence>
<dbReference type="GO" id="GO:0004050">
    <property type="term" value="F:apyrase activity"/>
    <property type="evidence" value="ECO:0007669"/>
    <property type="project" value="UniProtKB-EC"/>
</dbReference>
<feature type="compositionally biased region" description="Acidic residues" evidence="13">
    <location>
        <begin position="407"/>
        <end position="418"/>
    </location>
</feature>
<evidence type="ECO:0000256" key="13">
    <source>
        <dbReference type="SAM" id="MobiDB-lite"/>
    </source>
</evidence>
<feature type="domain" description="Calcineurin-like phosphoesterase" evidence="14">
    <location>
        <begin position="32"/>
        <end position="246"/>
    </location>
</feature>
<evidence type="ECO:0000256" key="10">
    <source>
        <dbReference type="ARBA" id="ARBA00022801"/>
    </source>
</evidence>